<dbReference type="Pfam" id="PF00010">
    <property type="entry name" value="HLH"/>
    <property type="match status" value="1"/>
</dbReference>
<evidence type="ECO:0000313" key="10">
    <source>
        <dbReference type="EMBL" id="CRK93443.1"/>
    </source>
</evidence>
<keyword evidence="3" id="KW-0221">Differentiation</keyword>
<keyword evidence="7" id="KW-0539">Nucleus</keyword>
<dbReference type="GO" id="GO:0005634">
    <property type="term" value="C:nucleus"/>
    <property type="evidence" value="ECO:0007669"/>
    <property type="project" value="UniProtKB-SubCell"/>
</dbReference>
<feature type="region of interest" description="Disordered" evidence="8">
    <location>
        <begin position="76"/>
        <end position="129"/>
    </location>
</feature>
<dbReference type="PROSITE" id="PS50888">
    <property type="entry name" value="BHLH"/>
    <property type="match status" value="1"/>
</dbReference>
<evidence type="ECO:0000256" key="6">
    <source>
        <dbReference type="ARBA" id="ARBA00023163"/>
    </source>
</evidence>
<dbReference type="GO" id="GO:0016360">
    <property type="term" value="P:sensory organ precursor cell fate determination"/>
    <property type="evidence" value="ECO:0007669"/>
    <property type="project" value="UniProtKB-ARBA"/>
</dbReference>
<comment type="subcellular location">
    <subcellularLocation>
        <location evidence="1">Nucleus</location>
    </subcellularLocation>
</comment>
<dbReference type="OrthoDB" id="6161578at2759"/>
<dbReference type="EMBL" id="CVRI01000037">
    <property type="protein sequence ID" value="CRK93443.1"/>
    <property type="molecule type" value="Genomic_DNA"/>
</dbReference>
<dbReference type="Gene3D" id="4.10.280.10">
    <property type="entry name" value="Helix-loop-helix DNA-binding domain"/>
    <property type="match status" value="1"/>
</dbReference>
<evidence type="ECO:0000313" key="11">
    <source>
        <dbReference type="Proteomes" id="UP000183832"/>
    </source>
</evidence>
<name>A0A1J1HZQ8_9DIPT</name>
<dbReference type="SUPFAM" id="SSF47459">
    <property type="entry name" value="HLH, helix-loop-helix DNA-binding domain"/>
    <property type="match status" value="1"/>
</dbReference>
<dbReference type="PANTHER" id="PTHR19290:SF162">
    <property type="entry name" value="TRANSCRIPTION FACTOR ATOH7"/>
    <property type="match status" value="1"/>
</dbReference>
<feature type="domain" description="BHLH" evidence="9">
    <location>
        <begin position="133"/>
        <end position="185"/>
    </location>
</feature>
<sequence>MEIESYNGYTPNHIQSYPIMMSSTSDHGNVYAPYNYPFPNDNLLWNSSAEVFINQSDLSISSPTLTSTSFYCQSSNLNSTNSDENQTTSSVGENISKKSRGRKKGIKNNNEENINKRNTKRSESPPSPTILKKRRLAANARERRRMNGLNTAFDRLREVVPKLDVDYKLSKYETLQMAQTYIQAMCEMLEKGTDESTYTLFESASDNNNCRKALNNNPSEV</sequence>
<dbReference type="Proteomes" id="UP000183832">
    <property type="component" value="Unassembled WGS sequence"/>
</dbReference>
<reference evidence="10 11" key="1">
    <citation type="submission" date="2015-04" db="EMBL/GenBank/DDBJ databases">
        <authorList>
            <person name="Syromyatnikov M.Y."/>
            <person name="Popov V.N."/>
        </authorList>
    </citation>
    <scope>NUCLEOTIDE SEQUENCE [LARGE SCALE GENOMIC DNA]</scope>
</reference>
<evidence type="ECO:0000256" key="8">
    <source>
        <dbReference type="SAM" id="MobiDB-lite"/>
    </source>
</evidence>
<dbReference type="FunFam" id="4.10.280.10:FF:000025">
    <property type="entry name" value="protein atonal homolog 7"/>
    <property type="match status" value="1"/>
</dbReference>
<dbReference type="InterPro" id="IPR036638">
    <property type="entry name" value="HLH_DNA-bd_sf"/>
</dbReference>
<dbReference type="STRING" id="568069.A0A1J1HZQ8"/>
<dbReference type="PANTHER" id="PTHR19290">
    <property type="entry name" value="BASIC HELIX-LOOP-HELIX PROTEIN NEUROGENIN-RELATED"/>
    <property type="match status" value="1"/>
</dbReference>
<proteinExistence type="predicted"/>
<dbReference type="GO" id="GO:0046982">
    <property type="term" value="F:protein heterodimerization activity"/>
    <property type="evidence" value="ECO:0007669"/>
    <property type="project" value="UniProtKB-ARBA"/>
</dbReference>
<dbReference type="InterPro" id="IPR050359">
    <property type="entry name" value="bHLH_transcription_factors"/>
</dbReference>
<dbReference type="GO" id="GO:0070888">
    <property type="term" value="F:E-box binding"/>
    <property type="evidence" value="ECO:0007669"/>
    <property type="project" value="TreeGrafter"/>
</dbReference>
<dbReference type="GO" id="GO:0045944">
    <property type="term" value="P:positive regulation of transcription by RNA polymerase II"/>
    <property type="evidence" value="ECO:0007669"/>
    <property type="project" value="TreeGrafter"/>
</dbReference>
<keyword evidence="4" id="KW-0524">Neurogenesis</keyword>
<feature type="compositionally biased region" description="Polar residues" evidence="8">
    <location>
        <begin position="76"/>
        <end position="93"/>
    </location>
</feature>
<protein>
    <submittedName>
        <fullName evidence="10">CLUMA_CG006979, isoform A</fullName>
    </submittedName>
</protein>
<dbReference type="CDD" id="cd11430">
    <property type="entry name" value="bHLH_TS_ATOH1_like"/>
    <property type="match status" value="1"/>
</dbReference>
<evidence type="ECO:0000256" key="4">
    <source>
        <dbReference type="ARBA" id="ARBA00022902"/>
    </source>
</evidence>
<dbReference type="AlphaFoldDB" id="A0A1J1HZQ8"/>
<keyword evidence="6" id="KW-0804">Transcription</keyword>
<keyword evidence="11" id="KW-1185">Reference proteome</keyword>
<evidence type="ECO:0000256" key="5">
    <source>
        <dbReference type="ARBA" id="ARBA00023015"/>
    </source>
</evidence>
<keyword evidence="2" id="KW-0217">Developmental protein</keyword>
<accession>A0A1J1HZQ8</accession>
<dbReference type="SMART" id="SM00353">
    <property type="entry name" value="HLH"/>
    <property type="match status" value="1"/>
</dbReference>
<evidence type="ECO:0000256" key="2">
    <source>
        <dbReference type="ARBA" id="ARBA00022473"/>
    </source>
</evidence>
<evidence type="ECO:0000256" key="3">
    <source>
        <dbReference type="ARBA" id="ARBA00022782"/>
    </source>
</evidence>
<feature type="compositionally biased region" description="Basic residues" evidence="8">
    <location>
        <begin position="97"/>
        <end position="106"/>
    </location>
</feature>
<organism evidence="10 11">
    <name type="scientific">Clunio marinus</name>
    <dbReference type="NCBI Taxonomy" id="568069"/>
    <lineage>
        <taxon>Eukaryota</taxon>
        <taxon>Metazoa</taxon>
        <taxon>Ecdysozoa</taxon>
        <taxon>Arthropoda</taxon>
        <taxon>Hexapoda</taxon>
        <taxon>Insecta</taxon>
        <taxon>Pterygota</taxon>
        <taxon>Neoptera</taxon>
        <taxon>Endopterygota</taxon>
        <taxon>Diptera</taxon>
        <taxon>Nematocera</taxon>
        <taxon>Chironomoidea</taxon>
        <taxon>Chironomidae</taxon>
        <taxon>Clunio</taxon>
    </lineage>
</organism>
<dbReference type="InterPro" id="IPR011598">
    <property type="entry name" value="bHLH_dom"/>
</dbReference>
<evidence type="ECO:0000259" key="9">
    <source>
        <dbReference type="PROSITE" id="PS50888"/>
    </source>
</evidence>
<feature type="compositionally biased region" description="Basic and acidic residues" evidence="8">
    <location>
        <begin position="109"/>
        <end position="123"/>
    </location>
</feature>
<keyword evidence="5" id="KW-0805">Transcription regulation</keyword>
<dbReference type="GO" id="GO:0061564">
    <property type="term" value="P:axon development"/>
    <property type="evidence" value="ECO:0007669"/>
    <property type="project" value="TreeGrafter"/>
</dbReference>
<gene>
    <name evidence="10" type="ORF">CLUMA_CG006979</name>
</gene>
<dbReference type="GO" id="GO:0000981">
    <property type="term" value="F:DNA-binding transcription factor activity, RNA polymerase II-specific"/>
    <property type="evidence" value="ECO:0007669"/>
    <property type="project" value="TreeGrafter"/>
</dbReference>
<evidence type="ECO:0000256" key="7">
    <source>
        <dbReference type="ARBA" id="ARBA00023242"/>
    </source>
</evidence>
<evidence type="ECO:0000256" key="1">
    <source>
        <dbReference type="ARBA" id="ARBA00004123"/>
    </source>
</evidence>